<accession>A0ABU7C545</accession>
<proteinExistence type="predicted"/>
<name>A0ABU7C545_9TELE</name>
<dbReference type="EMBL" id="JAHUTI010079889">
    <property type="protein sequence ID" value="MED6258036.1"/>
    <property type="molecule type" value="Genomic_DNA"/>
</dbReference>
<sequence>MVEARCHFSFYNSHKRTKYNATSGEAEIQVKGSECCFCSAGERLTVAVISICSCLQKHRLLHKCADMLILAVFSSYVSVQVTFKMLPISHSLPYMQIILQT</sequence>
<protein>
    <submittedName>
        <fullName evidence="1">Uncharacterized protein</fullName>
    </submittedName>
</protein>
<reference evidence="1 2" key="1">
    <citation type="submission" date="2021-07" db="EMBL/GenBank/DDBJ databases">
        <authorList>
            <person name="Palmer J.M."/>
        </authorList>
    </citation>
    <scope>NUCLEOTIDE SEQUENCE [LARGE SCALE GENOMIC DNA]</scope>
    <source>
        <strain evidence="1 2">AT_MEX2019</strain>
        <tissue evidence="1">Muscle</tissue>
    </source>
</reference>
<organism evidence="1 2">
    <name type="scientific">Ataeniobius toweri</name>
    <dbReference type="NCBI Taxonomy" id="208326"/>
    <lineage>
        <taxon>Eukaryota</taxon>
        <taxon>Metazoa</taxon>
        <taxon>Chordata</taxon>
        <taxon>Craniata</taxon>
        <taxon>Vertebrata</taxon>
        <taxon>Euteleostomi</taxon>
        <taxon>Actinopterygii</taxon>
        <taxon>Neopterygii</taxon>
        <taxon>Teleostei</taxon>
        <taxon>Neoteleostei</taxon>
        <taxon>Acanthomorphata</taxon>
        <taxon>Ovalentaria</taxon>
        <taxon>Atherinomorphae</taxon>
        <taxon>Cyprinodontiformes</taxon>
        <taxon>Goodeidae</taxon>
        <taxon>Ataeniobius</taxon>
    </lineage>
</organism>
<evidence type="ECO:0000313" key="2">
    <source>
        <dbReference type="Proteomes" id="UP001345963"/>
    </source>
</evidence>
<evidence type="ECO:0000313" key="1">
    <source>
        <dbReference type="EMBL" id="MED6258036.1"/>
    </source>
</evidence>
<comment type="caution">
    <text evidence="1">The sequence shown here is derived from an EMBL/GenBank/DDBJ whole genome shotgun (WGS) entry which is preliminary data.</text>
</comment>
<dbReference type="Proteomes" id="UP001345963">
    <property type="component" value="Unassembled WGS sequence"/>
</dbReference>
<gene>
    <name evidence="1" type="ORF">ATANTOWER_002097</name>
</gene>
<keyword evidence="2" id="KW-1185">Reference proteome</keyword>